<dbReference type="EMBL" id="LYCR01000007">
    <property type="protein sequence ID" value="OGM49725.1"/>
    <property type="molecule type" value="Genomic_DNA"/>
</dbReference>
<dbReference type="InterPro" id="IPR036864">
    <property type="entry name" value="Zn2-C6_fun-type_DNA-bd_sf"/>
</dbReference>
<dbReference type="PANTHER" id="PTHR31668">
    <property type="entry name" value="GLUCOSE TRANSPORT TRANSCRIPTION REGULATOR RGT1-RELATED-RELATED"/>
    <property type="match status" value="1"/>
</dbReference>
<feature type="compositionally biased region" description="Basic and acidic residues" evidence="5">
    <location>
        <begin position="410"/>
        <end position="419"/>
    </location>
</feature>
<dbReference type="SUPFAM" id="SSF57701">
    <property type="entry name" value="Zn2/Cys6 DNA-binding domain"/>
    <property type="match status" value="1"/>
</dbReference>
<keyword evidence="1" id="KW-0805">Transcription regulation</keyword>
<feature type="domain" description="Zn(2)-C6 fungal-type" evidence="6">
    <location>
        <begin position="15"/>
        <end position="53"/>
    </location>
</feature>
<reference evidence="7 8" key="1">
    <citation type="journal article" date="2016" name="Genome Biol. Evol.">
        <title>Draft genome sequence of an aflatoxigenic Aspergillus species, A. bombycis.</title>
        <authorList>
            <person name="Moore G.G."/>
            <person name="Mack B.M."/>
            <person name="Beltz S.B."/>
            <person name="Gilbert M.K."/>
        </authorList>
    </citation>
    <scope>NUCLEOTIDE SEQUENCE [LARGE SCALE GENOMIC DNA]</scope>
    <source>
        <strain evidence="8">NRRL 26010</strain>
    </source>
</reference>
<dbReference type="Gene3D" id="4.10.240.10">
    <property type="entry name" value="Zn(2)-C6 fungal-type DNA-binding domain"/>
    <property type="match status" value="1"/>
</dbReference>
<dbReference type="OrthoDB" id="4222821at2759"/>
<feature type="region of interest" description="Disordered" evidence="5">
    <location>
        <begin position="177"/>
        <end position="196"/>
    </location>
</feature>
<accession>A0A1F8AEE5</accession>
<organism evidence="7 8">
    <name type="scientific">Aspergillus bombycis</name>
    <dbReference type="NCBI Taxonomy" id="109264"/>
    <lineage>
        <taxon>Eukaryota</taxon>
        <taxon>Fungi</taxon>
        <taxon>Dikarya</taxon>
        <taxon>Ascomycota</taxon>
        <taxon>Pezizomycotina</taxon>
        <taxon>Eurotiomycetes</taxon>
        <taxon>Eurotiomycetidae</taxon>
        <taxon>Eurotiales</taxon>
        <taxon>Aspergillaceae</taxon>
        <taxon>Aspergillus</taxon>
    </lineage>
</organism>
<dbReference type="CDD" id="cd00067">
    <property type="entry name" value="GAL4"/>
    <property type="match status" value="1"/>
</dbReference>
<feature type="region of interest" description="Disordered" evidence="5">
    <location>
        <begin position="410"/>
        <end position="429"/>
    </location>
</feature>
<name>A0A1F8AEE5_9EURO</name>
<comment type="caution">
    <text evidence="7">The sequence shown here is derived from an EMBL/GenBank/DDBJ whole genome shotgun (WGS) entry which is preliminary data.</text>
</comment>
<dbReference type="GO" id="GO:0003677">
    <property type="term" value="F:DNA binding"/>
    <property type="evidence" value="ECO:0007669"/>
    <property type="project" value="UniProtKB-KW"/>
</dbReference>
<dbReference type="PROSITE" id="PS50048">
    <property type="entry name" value="ZN2_CY6_FUNGAL_2"/>
    <property type="match status" value="1"/>
</dbReference>
<evidence type="ECO:0000256" key="4">
    <source>
        <dbReference type="ARBA" id="ARBA00023242"/>
    </source>
</evidence>
<dbReference type="GeneID" id="34445220"/>
<dbReference type="GO" id="GO:0008270">
    <property type="term" value="F:zinc ion binding"/>
    <property type="evidence" value="ECO:0007669"/>
    <property type="project" value="InterPro"/>
</dbReference>
<keyword evidence="8" id="KW-1185">Reference proteome</keyword>
<evidence type="ECO:0000313" key="8">
    <source>
        <dbReference type="Proteomes" id="UP000179179"/>
    </source>
</evidence>
<protein>
    <recommendedName>
        <fullName evidence="6">Zn(2)-C6 fungal-type domain-containing protein</fullName>
    </recommendedName>
</protein>
<dbReference type="RefSeq" id="XP_022393442.1">
    <property type="nucleotide sequence ID" value="XM_022528960.1"/>
</dbReference>
<dbReference type="InterPro" id="IPR050797">
    <property type="entry name" value="Carb_Metab_Trans_Reg"/>
</dbReference>
<proteinExistence type="predicted"/>
<evidence type="ECO:0000313" key="7">
    <source>
        <dbReference type="EMBL" id="OGM49725.1"/>
    </source>
</evidence>
<dbReference type="AlphaFoldDB" id="A0A1F8AEE5"/>
<feature type="region of interest" description="Disordered" evidence="5">
    <location>
        <begin position="58"/>
        <end position="98"/>
    </location>
</feature>
<keyword evidence="4" id="KW-0539">Nucleus</keyword>
<dbReference type="InterPro" id="IPR001138">
    <property type="entry name" value="Zn2Cys6_DnaBD"/>
</dbReference>
<dbReference type="Proteomes" id="UP000179179">
    <property type="component" value="Unassembled WGS sequence"/>
</dbReference>
<evidence type="ECO:0000256" key="2">
    <source>
        <dbReference type="ARBA" id="ARBA00023125"/>
    </source>
</evidence>
<dbReference type="STRING" id="109264.A0A1F8AEE5"/>
<keyword evidence="3" id="KW-0804">Transcription</keyword>
<evidence type="ECO:0000259" key="6">
    <source>
        <dbReference type="PROSITE" id="PS50048"/>
    </source>
</evidence>
<evidence type="ECO:0000256" key="1">
    <source>
        <dbReference type="ARBA" id="ARBA00023015"/>
    </source>
</evidence>
<gene>
    <name evidence="7" type="ORF">ABOM_001830</name>
</gene>
<keyword evidence="2" id="KW-0238">DNA-binding</keyword>
<dbReference type="GO" id="GO:0000981">
    <property type="term" value="F:DNA-binding transcription factor activity, RNA polymerase II-specific"/>
    <property type="evidence" value="ECO:0007669"/>
    <property type="project" value="InterPro"/>
</dbReference>
<sequence>MACQLPHTQESFRASCDRCRAKKLACVISTPEQSRTAGQQCERCIRARLECVFSRRAQTRKGNSSTRRSNKECTRNNTPSQRFEIPGDPQQPAGTGRALIPSELLPGSSMDLTTLSPSGEHIYGVELPPVDDHILHTHISSFSKDEEKFFQQHLLANQFDMSALPLTAESTYRSPLWVRGSSEPQDSSTDEGSNSSQFLDASVLVTEIHEQTVLLKGDSRLPSLGGAEEASDKYPVGPVLGLTRRLAAELRHLWQPKLSVQDRQQQLRPTSSFSTSTYPVCPESMDLFSVPRGQQAPSEVLDSKSIFTKMPDLATNLLMLTGYASLAKLYTIVFSQIHNVLKRLPESVASSRHAPSHDLGEAELLQPGELLAPTSTFEACSRVYITVQMLLDEFQAVEDIVSFANLHDPETSPFEKENNSLEEAQQQQPLGADLKSHLGGLTRQIEMVRAGLKEDISRTLRIGSQRELRSVLQYGHYLKVLLRERMGL</sequence>
<evidence type="ECO:0000256" key="3">
    <source>
        <dbReference type="ARBA" id="ARBA00023163"/>
    </source>
</evidence>
<evidence type="ECO:0000256" key="5">
    <source>
        <dbReference type="SAM" id="MobiDB-lite"/>
    </source>
</evidence>
<feature type="compositionally biased region" description="Polar residues" evidence="5">
    <location>
        <begin position="182"/>
        <end position="196"/>
    </location>
</feature>